<evidence type="ECO:0000313" key="2">
    <source>
        <dbReference type="EMBL" id="KYC40367.1"/>
    </source>
</evidence>
<evidence type="ECO:0000313" key="3">
    <source>
        <dbReference type="Proteomes" id="UP000076925"/>
    </source>
</evidence>
<gene>
    <name evidence="2" type="ORF">WA1_27870</name>
</gene>
<dbReference type="PANTHER" id="PTHR34235">
    <property type="entry name" value="SLR1203 PROTEIN-RELATED"/>
    <property type="match status" value="1"/>
</dbReference>
<keyword evidence="1" id="KW-0175">Coiled coil</keyword>
<dbReference type="EMBL" id="ANNX02000030">
    <property type="protein sequence ID" value="KYC40367.1"/>
    <property type="molecule type" value="Genomic_DNA"/>
</dbReference>
<dbReference type="RefSeq" id="WP_026134912.1">
    <property type="nucleotide sequence ID" value="NZ_KQ976354.1"/>
</dbReference>
<dbReference type="InterPro" id="IPR002636">
    <property type="entry name" value="DUF29"/>
</dbReference>
<name>A0A139X6P4_9CYAN</name>
<evidence type="ECO:0000256" key="1">
    <source>
        <dbReference type="SAM" id="Coils"/>
    </source>
</evidence>
<proteinExistence type="predicted"/>
<accession>A0A139X6P4</accession>
<dbReference type="AlphaFoldDB" id="A0A139X6P4"/>
<dbReference type="Gene3D" id="1.20.1220.20">
    <property type="entry name" value="Uncharcterised protein PF01724"/>
    <property type="match status" value="1"/>
</dbReference>
<organism evidence="2 3">
    <name type="scientific">Scytonema hofmannii PCC 7110</name>
    <dbReference type="NCBI Taxonomy" id="128403"/>
    <lineage>
        <taxon>Bacteria</taxon>
        <taxon>Bacillati</taxon>
        <taxon>Cyanobacteriota</taxon>
        <taxon>Cyanophyceae</taxon>
        <taxon>Nostocales</taxon>
        <taxon>Scytonemataceae</taxon>
        <taxon>Scytonema</taxon>
    </lineage>
</organism>
<protein>
    <recommendedName>
        <fullName evidence="4">DUF29 domain-containing protein</fullName>
    </recommendedName>
</protein>
<dbReference type="OrthoDB" id="5769308at2"/>
<evidence type="ECO:0008006" key="4">
    <source>
        <dbReference type="Google" id="ProtNLM"/>
    </source>
</evidence>
<keyword evidence="3" id="KW-1185">Reference proteome</keyword>
<sequence length="155" mass="18453">MQRVSSNLSLKNLYEIDEHLWLEETIKLLKSNHLEELDLENLIEELENLGRRDKAKVASLLEQVIRHLLLLQYWPEEYQFNSGHWKAEVRSFRNQLKRNLTTNLYQFLEKELASIYEDALGYVIDKTEGKLENLPQDCTYTLEQLLDVNYLPETL</sequence>
<reference evidence="2 3" key="1">
    <citation type="journal article" date="2013" name="Genome Biol. Evol.">
        <title>Genomes of Stigonematalean cyanobacteria (subsection V) and the evolution of oxygenic photosynthesis from prokaryotes to plastids.</title>
        <authorList>
            <person name="Dagan T."/>
            <person name="Roettger M."/>
            <person name="Stucken K."/>
            <person name="Landan G."/>
            <person name="Koch R."/>
            <person name="Major P."/>
            <person name="Gould S.B."/>
            <person name="Goremykin V.V."/>
            <person name="Rippka R."/>
            <person name="Tandeau de Marsac N."/>
            <person name="Gugger M."/>
            <person name="Lockhart P.J."/>
            <person name="Allen J.F."/>
            <person name="Brune I."/>
            <person name="Maus I."/>
            <person name="Puhler A."/>
            <person name="Martin W.F."/>
        </authorList>
    </citation>
    <scope>NUCLEOTIDE SEQUENCE [LARGE SCALE GENOMIC DNA]</scope>
    <source>
        <strain evidence="2 3">PCC 7110</strain>
    </source>
</reference>
<dbReference type="PANTHER" id="PTHR34235:SF3">
    <property type="entry name" value="SLR1203 PROTEIN"/>
    <property type="match status" value="1"/>
</dbReference>
<dbReference type="Pfam" id="PF01724">
    <property type="entry name" value="DUF29"/>
    <property type="match status" value="1"/>
</dbReference>
<comment type="caution">
    <text evidence="2">The sequence shown here is derived from an EMBL/GenBank/DDBJ whole genome shotgun (WGS) entry which is preliminary data.</text>
</comment>
<dbReference type="STRING" id="128403.WA1_27870"/>
<dbReference type="Proteomes" id="UP000076925">
    <property type="component" value="Unassembled WGS sequence"/>
</dbReference>
<feature type="coiled-coil region" evidence="1">
    <location>
        <begin position="32"/>
        <end position="63"/>
    </location>
</feature>